<dbReference type="InterPro" id="IPR011051">
    <property type="entry name" value="RmlC_Cupin_sf"/>
</dbReference>
<dbReference type="AlphaFoldDB" id="A0AAU7CK14"/>
<proteinExistence type="predicted"/>
<evidence type="ECO:0000259" key="1">
    <source>
        <dbReference type="Pfam" id="PF07883"/>
    </source>
</evidence>
<protein>
    <submittedName>
        <fullName evidence="2">Cupin domain-containing protein</fullName>
    </submittedName>
</protein>
<dbReference type="SUPFAM" id="SSF51182">
    <property type="entry name" value="RmlC-like cupins"/>
    <property type="match status" value="1"/>
</dbReference>
<organism evidence="2">
    <name type="scientific">Singulisphaera sp. Ch08</name>
    <dbReference type="NCBI Taxonomy" id="3120278"/>
    <lineage>
        <taxon>Bacteria</taxon>
        <taxon>Pseudomonadati</taxon>
        <taxon>Planctomycetota</taxon>
        <taxon>Planctomycetia</taxon>
        <taxon>Isosphaerales</taxon>
        <taxon>Isosphaeraceae</taxon>
        <taxon>Singulisphaera</taxon>
    </lineage>
</organism>
<gene>
    <name evidence="2" type="ORF">V5E97_04930</name>
</gene>
<accession>A0AAU7CK14</accession>
<evidence type="ECO:0000313" key="2">
    <source>
        <dbReference type="EMBL" id="XBH05364.1"/>
    </source>
</evidence>
<dbReference type="Gene3D" id="2.60.120.10">
    <property type="entry name" value="Jelly Rolls"/>
    <property type="match status" value="1"/>
</dbReference>
<feature type="domain" description="Cupin type-2" evidence="1">
    <location>
        <begin position="40"/>
        <end position="105"/>
    </location>
</feature>
<dbReference type="RefSeq" id="WP_406698180.1">
    <property type="nucleotide sequence ID" value="NZ_CP155447.1"/>
</dbReference>
<dbReference type="PANTHER" id="PTHR36440">
    <property type="entry name" value="PUTATIVE (AFU_ORTHOLOGUE AFUA_8G07350)-RELATED"/>
    <property type="match status" value="1"/>
</dbReference>
<name>A0AAU7CK14_9BACT</name>
<dbReference type="PANTHER" id="PTHR36440:SF1">
    <property type="entry name" value="PUTATIVE (AFU_ORTHOLOGUE AFUA_8G07350)-RELATED"/>
    <property type="match status" value="1"/>
</dbReference>
<dbReference type="InterPro" id="IPR053146">
    <property type="entry name" value="QDO-like"/>
</dbReference>
<sequence>MNATNDPGGYVVYSVVGDRYTFLLTGAQTGGAYSVLDFFVPPGSGSPPHVHRREDEAFYVIDGEFEFIVAGEPIRVTAGGFLFARRDIPHNFTNVGSTPGRMIVTVTPAGLEEFFAEVGTRLQSREDAPIPPSSEDIAKLIEAAPRYGLEILKAF</sequence>
<dbReference type="EMBL" id="CP155447">
    <property type="protein sequence ID" value="XBH05364.1"/>
    <property type="molecule type" value="Genomic_DNA"/>
</dbReference>
<reference evidence="2" key="1">
    <citation type="submission" date="2024-05" db="EMBL/GenBank/DDBJ databases">
        <title>Planctomycetes of the genus Singulisphaera possess chitinolytic capabilities.</title>
        <authorList>
            <person name="Ivanova A."/>
        </authorList>
    </citation>
    <scope>NUCLEOTIDE SEQUENCE</scope>
    <source>
        <strain evidence="2">Ch08T</strain>
    </source>
</reference>
<dbReference type="InterPro" id="IPR014710">
    <property type="entry name" value="RmlC-like_jellyroll"/>
</dbReference>
<dbReference type="Pfam" id="PF07883">
    <property type="entry name" value="Cupin_2"/>
    <property type="match status" value="1"/>
</dbReference>
<dbReference type="InterPro" id="IPR013096">
    <property type="entry name" value="Cupin_2"/>
</dbReference>